<gene>
    <name evidence="5" type="ORF">RIF29_35427</name>
</gene>
<keyword evidence="2" id="KW-0175">Coiled coil</keyword>
<dbReference type="Proteomes" id="UP001372338">
    <property type="component" value="Unassembled WGS sequence"/>
</dbReference>
<reference evidence="5 6" key="1">
    <citation type="submission" date="2024-01" db="EMBL/GenBank/DDBJ databases">
        <title>The genomes of 5 underutilized Papilionoideae crops provide insights into root nodulation and disease resistanc.</title>
        <authorList>
            <person name="Yuan L."/>
        </authorList>
    </citation>
    <scope>NUCLEOTIDE SEQUENCE [LARGE SCALE GENOMIC DNA]</scope>
    <source>
        <strain evidence="5">ZHUSHIDOU_FW_LH</strain>
        <tissue evidence="5">Leaf</tissue>
    </source>
</reference>
<dbReference type="CDD" id="cd23128">
    <property type="entry name" value="RING-HC_MIP1-like"/>
    <property type="match status" value="1"/>
</dbReference>
<dbReference type="PANTHER" id="PTHR46405:SF3">
    <property type="entry name" value="RING_U-BOX SUPERFAMILY PROTEIN"/>
    <property type="match status" value="1"/>
</dbReference>
<feature type="domain" description="RING-type" evidence="4">
    <location>
        <begin position="671"/>
        <end position="711"/>
    </location>
</feature>
<evidence type="ECO:0000313" key="5">
    <source>
        <dbReference type="EMBL" id="KAK7251853.1"/>
    </source>
</evidence>
<comment type="caution">
    <text evidence="5">The sequence shown here is derived from an EMBL/GenBank/DDBJ whole genome shotgun (WGS) entry which is preliminary data.</text>
</comment>
<dbReference type="SUPFAM" id="SSF57850">
    <property type="entry name" value="RING/U-box"/>
    <property type="match status" value="1"/>
</dbReference>
<name>A0AAN9EC62_CROPI</name>
<feature type="region of interest" description="Disordered" evidence="3">
    <location>
        <begin position="1"/>
        <end position="34"/>
    </location>
</feature>
<keyword evidence="1" id="KW-0479">Metal-binding</keyword>
<dbReference type="Pfam" id="PF13920">
    <property type="entry name" value="zf-C3HC4_3"/>
    <property type="match status" value="1"/>
</dbReference>
<feature type="coiled-coil region" evidence="2">
    <location>
        <begin position="455"/>
        <end position="538"/>
    </location>
</feature>
<dbReference type="PROSITE" id="PS50089">
    <property type="entry name" value="ZF_RING_2"/>
    <property type="match status" value="1"/>
</dbReference>
<evidence type="ECO:0000256" key="2">
    <source>
        <dbReference type="SAM" id="Coils"/>
    </source>
</evidence>
<dbReference type="InterPro" id="IPR046934">
    <property type="entry name" value="PIR2-like"/>
</dbReference>
<sequence length="725" mass="79956">MGCNSREKRSNRRPRPSSSSSSAKPDLDLDDPISKSIAESGLKPLKQPINIDFPPPNPNPSVGVGVVGGGGIDETAWGYCTEEQLEEILMRNMEFIYNDVVSKLVGLGYEEEVAVKAVLKNGHCYGNSLDLLTNILHNSLQFLKSNNAGCNVKEMKTVFSDMKQLQKYSLAGLVCLLQQYRSELTKGDALWCLLMSDLNIAKARGMEIPVPGHVCPAHAPSAVEGGSNLIGSVMPPSQCQFHGGWGFGGSGSGFGSVGGTGSGSGSGGFGSGLEMNYQLQRDIEFPKRFDLTPSLKTLLKRNVAAFAAGYRANSKKFHISPMKGYSGSSSTVSNLDSLSVSGMPNEKSGAVPYLDEQYIMKELVSKLCDLSLGETLNLVAEDKKDEVIINLLQEIKDLEKQVRERKEWAHTKAVQAARKLTGDMTELKTLRMERDEIQKLKKGKQSLDDSTMRRLTEMENALRQASGQVDRANAAVRKLEQENAEIRAEMEASKLSASESVTACKEVAKREKKWLKKLQAWEKQKAKLQMEIADEKVKISQAYVALGQIIQSKNEAEVKWKEELKAKEEAIGLVEQERRSKEADESNNKRKHEALRLKIDIDFQRYKDDVLRLEQELSRLKASARSAELQSNASPESEFGNPQTGSIDRMLQELENLEGFSQKEANGDRECIICKKDEVSVVFLPCAHQVMCARCGDEYGKSGQAACPCCRCVIQQRVTVFGASS</sequence>
<dbReference type="InterPro" id="IPR001841">
    <property type="entry name" value="Znf_RING"/>
</dbReference>
<dbReference type="InterPro" id="IPR013083">
    <property type="entry name" value="Znf_RING/FYVE/PHD"/>
</dbReference>
<dbReference type="Gene3D" id="3.30.40.10">
    <property type="entry name" value="Zinc/RING finger domain, C3HC4 (zinc finger)"/>
    <property type="match status" value="1"/>
</dbReference>
<accession>A0AAN9EC62</accession>
<keyword evidence="1" id="KW-0863">Zinc-finger</keyword>
<evidence type="ECO:0000256" key="3">
    <source>
        <dbReference type="SAM" id="MobiDB-lite"/>
    </source>
</evidence>
<dbReference type="PANTHER" id="PTHR46405">
    <property type="entry name" value="OS05G0141500 PROTEIN"/>
    <property type="match status" value="1"/>
</dbReference>
<organism evidence="5 6">
    <name type="scientific">Crotalaria pallida</name>
    <name type="common">Smooth rattlebox</name>
    <name type="synonym">Crotalaria striata</name>
    <dbReference type="NCBI Taxonomy" id="3830"/>
    <lineage>
        <taxon>Eukaryota</taxon>
        <taxon>Viridiplantae</taxon>
        <taxon>Streptophyta</taxon>
        <taxon>Embryophyta</taxon>
        <taxon>Tracheophyta</taxon>
        <taxon>Spermatophyta</taxon>
        <taxon>Magnoliopsida</taxon>
        <taxon>eudicotyledons</taxon>
        <taxon>Gunneridae</taxon>
        <taxon>Pentapetalae</taxon>
        <taxon>rosids</taxon>
        <taxon>fabids</taxon>
        <taxon>Fabales</taxon>
        <taxon>Fabaceae</taxon>
        <taxon>Papilionoideae</taxon>
        <taxon>50 kb inversion clade</taxon>
        <taxon>genistoids sensu lato</taxon>
        <taxon>core genistoids</taxon>
        <taxon>Crotalarieae</taxon>
        <taxon>Crotalaria</taxon>
    </lineage>
</organism>
<proteinExistence type="predicted"/>
<dbReference type="EMBL" id="JAYWIO010000007">
    <property type="protein sequence ID" value="KAK7251853.1"/>
    <property type="molecule type" value="Genomic_DNA"/>
</dbReference>
<protein>
    <recommendedName>
        <fullName evidence="4">RING-type domain-containing protein</fullName>
    </recommendedName>
</protein>
<feature type="coiled-coil region" evidence="2">
    <location>
        <begin position="603"/>
        <end position="630"/>
    </location>
</feature>
<evidence type="ECO:0000313" key="6">
    <source>
        <dbReference type="Proteomes" id="UP001372338"/>
    </source>
</evidence>
<dbReference type="AlphaFoldDB" id="A0AAN9EC62"/>
<dbReference type="Pfam" id="PF20235">
    <property type="entry name" value="PIR2-like_helical"/>
    <property type="match status" value="1"/>
</dbReference>
<evidence type="ECO:0000259" key="4">
    <source>
        <dbReference type="PROSITE" id="PS50089"/>
    </source>
</evidence>
<dbReference type="GO" id="GO:0008270">
    <property type="term" value="F:zinc ion binding"/>
    <property type="evidence" value="ECO:0007669"/>
    <property type="project" value="UniProtKB-KW"/>
</dbReference>
<dbReference type="InterPro" id="IPR046527">
    <property type="entry name" value="PIR2-like_helical"/>
</dbReference>
<keyword evidence="1" id="KW-0862">Zinc</keyword>
<evidence type="ECO:0000256" key="1">
    <source>
        <dbReference type="PROSITE-ProRule" id="PRU00175"/>
    </source>
</evidence>
<keyword evidence="6" id="KW-1185">Reference proteome</keyword>